<reference evidence="7" key="2">
    <citation type="submission" date="2021-04" db="EMBL/GenBank/DDBJ databases">
        <authorList>
            <person name="Gilroy R."/>
        </authorList>
    </citation>
    <scope>NUCLEOTIDE SEQUENCE</scope>
    <source>
        <strain evidence="7">CHK179-7159</strain>
    </source>
</reference>
<feature type="transmembrane region" description="Helical" evidence="6">
    <location>
        <begin position="58"/>
        <end position="77"/>
    </location>
</feature>
<feature type="transmembrane region" description="Helical" evidence="6">
    <location>
        <begin position="305"/>
        <end position="329"/>
    </location>
</feature>
<evidence type="ECO:0000256" key="5">
    <source>
        <dbReference type="ARBA" id="ARBA00023136"/>
    </source>
</evidence>
<accession>A0A9D2I9A6</accession>
<evidence type="ECO:0000256" key="2">
    <source>
        <dbReference type="ARBA" id="ARBA00022475"/>
    </source>
</evidence>
<comment type="subcellular location">
    <subcellularLocation>
        <location evidence="1">Cell membrane</location>
        <topology evidence="1">Multi-pass membrane protein</topology>
    </subcellularLocation>
</comment>
<dbReference type="PANTHER" id="PTHR30250">
    <property type="entry name" value="PST FAMILY PREDICTED COLANIC ACID TRANSPORTER"/>
    <property type="match status" value="1"/>
</dbReference>
<feature type="transmembrane region" description="Helical" evidence="6">
    <location>
        <begin position="473"/>
        <end position="491"/>
    </location>
</feature>
<feature type="transmembrane region" description="Helical" evidence="6">
    <location>
        <begin position="257"/>
        <end position="277"/>
    </location>
</feature>
<dbReference type="InterPro" id="IPR050833">
    <property type="entry name" value="Poly_Biosynth_Transport"/>
</dbReference>
<reference evidence="7" key="1">
    <citation type="journal article" date="2021" name="PeerJ">
        <title>Extensive microbial diversity within the chicken gut microbiome revealed by metagenomics and culture.</title>
        <authorList>
            <person name="Gilroy R."/>
            <person name="Ravi A."/>
            <person name="Getino M."/>
            <person name="Pursley I."/>
            <person name="Horton D.L."/>
            <person name="Alikhan N.F."/>
            <person name="Baker D."/>
            <person name="Gharbi K."/>
            <person name="Hall N."/>
            <person name="Watson M."/>
            <person name="Adriaenssens E.M."/>
            <person name="Foster-Nyarko E."/>
            <person name="Jarju S."/>
            <person name="Secka A."/>
            <person name="Antonio M."/>
            <person name="Oren A."/>
            <person name="Chaudhuri R.R."/>
            <person name="La Ragione R."/>
            <person name="Hildebrand F."/>
            <person name="Pallen M.J."/>
        </authorList>
    </citation>
    <scope>NUCLEOTIDE SEQUENCE</scope>
    <source>
        <strain evidence="7">CHK179-7159</strain>
    </source>
</reference>
<keyword evidence="2" id="KW-1003">Cell membrane</keyword>
<feature type="transmembrane region" description="Helical" evidence="6">
    <location>
        <begin position="381"/>
        <end position="403"/>
    </location>
</feature>
<dbReference type="Pfam" id="PF01943">
    <property type="entry name" value="Polysacc_synt"/>
    <property type="match status" value="1"/>
</dbReference>
<organism evidence="7 8">
    <name type="scientific">Candidatus Eisenbergiella merdipullorum</name>
    <dbReference type="NCBI Taxonomy" id="2838553"/>
    <lineage>
        <taxon>Bacteria</taxon>
        <taxon>Bacillati</taxon>
        <taxon>Bacillota</taxon>
        <taxon>Clostridia</taxon>
        <taxon>Lachnospirales</taxon>
        <taxon>Lachnospiraceae</taxon>
        <taxon>Eisenbergiella</taxon>
    </lineage>
</organism>
<evidence type="ECO:0000313" key="8">
    <source>
        <dbReference type="Proteomes" id="UP000886858"/>
    </source>
</evidence>
<proteinExistence type="predicted"/>
<keyword evidence="5 6" id="KW-0472">Membrane</keyword>
<dbReference type="GO" id="GO:0005886">
    <property type="term" value="C:plasma membrane"/>
    <property type="evidence" value="ECO:0007669"/>
    <property type="project" value="UniProtKB-SubCell"/>
</dbReference>
<keyword evidence="4 6" id="KW-1133">Transmembrane helix</keyword>
<feature type="transmembrane region" description="Helical" evidence="6">
    <location>
        <begin position="412"/>
        <end position="434"/>
    </location>
</feature>
<evidence type="ECO:0000256" key="3">
    <source>
        <dbReference type="ARBA" id="ARBA00022692"/>
    </source>
</evidence>
<evidence type="ECO:0000256" key="4">
    <source>
        <dbReference type="ARBA" id="ARBA00022989"/>
    </source>
</evidence>
<evidence type="ECO:0000256" key="6">
    <source>
        <dbReference type="SAM" id="Phobius"/>
    </source>
</evidence>
<feature type="transmembrane region" description="Helical" evidence="6">
    <location>
        <begin position="97"/>
        <end position="119"/>
    </location>
</feature>
<protein>
    <submittedName>
        <fullName evidence="7">Polysaccharide biosynthesis C-terminal domain-containing protein</fullName>
    </submittedName>
</protein>
<feature type="transmembrane region" description="Helical" evidence="6">
    <location>
        <begin position="21"/>
        <end position="38"/>
    </location>
</feature>
<comment type="caution">
    <text evidence="7">The sequence shown here is derived from an EMBL/GenBank/DDBJ whole genome shotgun (WGS) entry which is preliminary data.</text>
</comment>
<feature type="transmembrane region" description="Helical" evidence="6">
    <location>
        <begin position="170"/>
        <end position="187"/>
    </location>
</feature>
<feature type="transmembrane region" description="Helical" evidence="6">
    <location>
        <begin position="341"/>
        <end position="361"/>
    </location>
</feature>
<evidence type="ECO:0000256" key="1">
    <source>
        <dbReference type="ARBA" id="ARBA00004651"/>
    </source>
</evidence>
<sequence>MRGNTREIRQNRRSGHRGNGFLTALAMLAGALAVYKRIPLTNRVGDNGNAYIGMAYDTYLFFFLLCGYAMQVVVTRMTSARCVKGQYRNTRRVWRAALLYTAVLGIAGSFAMLLSAGALSEGLFQTRTAAVVIRCMAPAVFITSLLGALRGYFQGMGSMVPTAFSRLAEELAGLLLMYVFVAGMGGYGKKIGALLFRPEYEQAFGAAGAALAFLLGSLLALLLLAVLYFLFQGSFRKRERKDMGKGTEGYRRIGRQIAAAALPVILAGFAMQGSYILDQVLFLQIMPSGTAAVTEWGIYTGKYRILSGIPAMLATAVCTSLIPALSVSRAGMNMGRAKEKAFLMIKLSLSVSLPCAVYFAITAEHLIPALFTAGDMETAAGLLRIGSAAIVLQSVACGISCILQGLEQERQLFGSAAISLILHVVLLYFLLHGLGLGIEGVVYAVTALYAIFVVIGLVCVCRTLSWKGDWGRMIGIPVLSSAVMGLVVYLMNRFLAAAMSVGALCLLCFAAGLILYVLLMLSLHGVTQRELKSVPGGGVLIAVGKLFRFL</sequence>
<evidence type="ECO:0000313" key="7">
    <source>
        <dbReference type="EMBL" id="HJA93903.1"/>
    </source>
</evidence>
<feature type="transmembrane region" description="Helical" evidence="6">
    <location>
        <begin position="131"/>
        <end position="149"/>
    </location>
</feature>
<name>A0A9D2I9A6_9FIRM</name>
<dbReference type="AlphaFoldDB" id="A0A9D2I9A6"/>
<dbReference type="PANTHER" id="PTHR30250:SF21">
    <property type="entry name" value="LIPID II FLIPPASE MURJ"/>
    <property type="match status" value="1"/>
</dbReference>
<feature type="transmembrane region" description="Helical" evidence="6">
    <location>
        <begin position="440"/>
        <end position="461"/>
    </location>
</feature>
<feature type="transmembrane region" description="Helical" evidence="6">
    <location>
        <begin position="497"/>
        <end position="523"/>
    </location>
</feature>
<dbReference type="InterPro" id="IPR002797">
    <property type="entry name" value="Polysacc_synth"/>
</dbReference>
<feature type="transmembrane region" description="Helical" evidence="6">
    <location>
        <begin position="207"/>
        <end position="231"/>
    </location>
</feature>
<gene>
    <name evidence="7" type="ORF">H9717_12450</name>
</gene>
<dbReference type="EMBL" id="DWYY01000132">
    <property type="protein sequence ID" value="HJA93903.1"/>
    <property type="molecule type" value="Genomic_DNA"/>
</dbReference>
<keyword evidence="3 6" id="KW-0812">Transmembrane</keyword>
<dbReference type="Proteomes" id="UP000886858">
    <property type="component" value="Unassembled WGS sequence"/>
</dbReference>